<dbReference type="RefSeq" id="WP_203727218.1">
    <property type="nucleotide sequence ID" value="NZ_BAAATX010000017.1"/>
</dbReference>
<organism evidence="1 2">
    <name type="scientific">Paractinoplanes durhamensis</name>
    <dbReference type="NCBI Taxonomy" id="113563"/>
    <lineage>
        <taxon>Bacteria</taxon>
        <taxon>Bacillati</taxon>
        <taxon>Actinomycetota</taxon>
        <taxon>Actinomycetes</taxon>
        <taxon>Micromonosporales</taxon>
        <taxon>Micromonosporaceae</taxon>
        <taxon>Paractinoplanes</taxon>
    </lineage>
</organism>
<proteinExistence type="predicted"/>
<keyword evidence="2" id="KW-1185">Reference proteome</keyword>
<gene>
    <name evidence="1" type="ORF">Adu01nite_28670</name>
</gene>
<evidence type="ECO:0008006" key="3">
    <source>
        <dbReference type="Google" id="ProtNLM"/>
    </source>
</evidence>
<comment type="caution">
    <text evidence="1">The sequence shown here is derived from an EMBL/GenBank/DDBJ whole genome shotgun (WGS) entry which is preliminary data.</text>
</comment>
<protein>
    <recommendedName>
        <fullName evidence="3">LysR substrate-binding domain-containing protein</fullName>
    </recommendedName>
</protein>
<evidence type="ECO:0000313" key="1">
    <source>
        <dbReference type="EMBL" id="GIE01517.1"/>
    </source>
</evidence>
<reference evidence="1 2" key="1">
    <citation type="submission" date="2021-01" db="EMBL/GenBank/DDBJ databases">
        <title>Whole genome shotgun sequence of Actinoplanes durhamensis NBRC 14914.</title>
        <authorList>
            <person name="Komaki H."/>
            <person name="Tamura T."/>
        </authorList>
    </citation>
    <scope>NUCLEOTIDE SEQUENCE [LARGE SCALE GENOMIC DNA]</scope>
    <source>
        <strain evidence="1 2">NBRC 14914</strain>
    </source>
</reference>
<dbReference type="EMBL" id="BOML01000022">
    <property type="protein sequence ID" value="GIE01517.1"/>
    <property type="molecule type" value="Genomic_DNA"/>
</dbReference>
<dbReference type="Proteomes" id="UP000637628">
    <property type="component" value="Unassembled WGS sequence"/>
</dbReference>
<evidence type="ECO:0000313" key="2">
    <source>
        <dbReference type="Proteomes" id="UP000637628"/>
    </source>
</evidence>
<sequence length="107" mass="11935">MRFRTDAEAVYDDVAALLTAGRFNDALVPAALQADRFGVLPPSITFLAEIVRRGGIRYAAELPEPLPTPEQTILIRRWLLTSNDDDRMARWLDGVAALIEARRLSGR</sequence>
<name>A0ABQ3YV99_9ACTN</name>
<accession>A0ABQ3YV99</accession>